<evidence type="ECO:0000313" key="7">
    <source>
        <dbReference type="Proteomes" id="UP000599578"/>
    </source>
</evidence>
<keyword evidence="7" id="KW-1185">Reference proteome</keyword>
<dbReference type="InterPro" id="IPR000847">
    <property type="entry name" value="LysR_HTH_N"/>
</dbReference>
<feature type="domain" description="HTH lysR-type" evidence="5">
    <location>
        <begin position="1"/>
        <end position="58"/>
    </location>
</feature>
<dbReference type="PRINTS" id="PR00039">
    <property type="entry name" value="HTHLYSR"/>
</dbReference>
<name>A0A917ZPY6_9GAMM</name>
<dbReference type="CDD" id="cd05466">
    <property type="entry name" value="PBP2_LTTR_substrate"/>
    <property type="match status" value="1"/>
</dbReference>
<dbReference type="InterPro" id="IPR050176">
    <property type="entry name" value="LTTR"/>
</dbReference>
<dbReference type="SUPFAM" id="SSF53850">
    <property type="entry name" value="Periplasmic binding protein-like II"/>
    <property type="match status" value="1"/>
</dbReference>
<dbReference type="PROSITE" id="PS50931">
    <property type="entry name" value="HTH_LYSR"/>
    <property type="match status" value="1"/>
</dbReference>
<dbReference type="InterPro" id="IPR005119">
    <property type="entry name" value="LysR_subst-bd"/>
</dbReference>
<dbReference type="EMBL" id="BMLT01000015">
    <property type="protein sequence ID" value="GGO87997.1"/>
    <property type="molecule type" value="Genomic_DNA"/>
</dbReference>
<keyword evidence="3" id="KW-0238">DNA-binding</keyword>
<proteinExistence type="inferred from homology"/>
<evidence type="ECO:0000256" key="3">
    <source>
        <dbReference type="ARBA" id="ARBA00023125"/>
    </source>
</evidence>
<protein>
    <submittedName>
        <fullName evidence="6">LysR family transcriptional regulator</fullName>
    </submittedName>
</protein>
<dbReference type="FunFam" id="1.10.10.10:FF:000001">
    <property type="entry name" value="LysR family transcriptional regulator"/>
    <property type="match status" value="1"/>
</dbReference>
<evidence type="ECO:0000256" key="1">
    <source>
        <dbReference type="ARBA" id="ARBA00009437"/>
    </source>
</evidence>
<dbReference type="RefSeq" id="WP_188862646.1">
    <property type="nucleotide sequence ID" value="NZ_BMLT01000015.1"/>
</dbReference>
<comment type="similarity">
    <text evidence="1">Belongs to the LysR transcriptional regulatory family.</text>
</comment>
<dbReference type="SUPFAM" id="SSF46785">
    <property type="entry name" value="Winged helix' DNA-binding domain"/>
    <property type="match status" value="1"/>
</dbReference>
<dbReference type="GO" id="GO:0003677">
    <property type="term" value="F:DNA binding"/>
    <property type="evidence" value="ECO:0007669"/>
    <property type="project" value="UniProtKB-KW"/>
</dbReference>
<dbReference type="Gene3D" id="3.40.190.290">
    <property type="match status" value="1"/>
</dbReference>
<dbReference type="GO" id="GO:0003700">
    <property type="term" value="F:DNA-binding transcription factor activity"/>
    <property type="evidence" value="ECO:0007669"/>
    <property type="project" value="InterPro"/>
</dbReference>
<dbReference type="InterPro" id="IPR036390">
    <property type="entry name" value="WH_DNA-bd_sf"/>
</dbReference>
<dbReference type="InterPro" id="IPR036388">
    <property type="entry name" value="WH-like_DNA-bd_sf"/>
</dbReference>
<keyword evidence="2" id="KW-0805">Transcription regulation</keyword>
<gene>
    <name evidence="6" type="ORF">GCM10011348_42450</name>
</gene>
<organism evidence="6 7">
    <name type="scientific">Marinobacterium nitratireducens</name>
    <dbReference type="NCBI Taxonomy" id="518897"/>
    <lineage>
        <taxon>Bacteria</taxon>
        <taxon>Pseudomonadati</taxon>
        <taxon>Pseudomonadota</taxon>
        <taxon>Gammaproteobacteria</taxon>
        <taxon>Oceanospirillales</taxon>
        <taxon>Oceanospirillaceae</taxon>
        <taxon>Marinobacterium</taxon>
    </lineage>
</organism>
<dbReference type="Pfam" id="PF03466">
    <property type="entry name" value="LysR_substrate"/>
    <property type="match status" value="1"/>
</dbReference>
<comment type="caution">
    <text evidence="6">The sequence shown here is derived from an EMBL/GenBank/DDBJ whole genome shotgun (WGS) entry which is preliminary data.</text>
</comment>
<evidence type="ECO:0000256" key="2">
    <source>
        <dbReference type="ARBA" id="ARBA00023015"/>
    </source>
</evidence>
<keyword evidence="4" id="KW-0804">Transcription</keyword>
<accession>A0A917ZPY6</accession>
<dbReference type="AlphaFoldDB" id="A0A917ZPY6"/>
<dbReference type="Gene3D" id="1.10.10.10">
    <property type="entry name" value="Winged helix-like DNA-binding domain superfamily/Winged helix DNA-binding domain"/>
    <property type="match status" value="1"/>
</dbReference>
<evidence type="ECO:0000313" key="6">
    <source>
        <dbReference type="EMBL" id="GGO87997.1"/>
    </source>
</evidence>
<dbReference type="PANTHER" id="PTHR30579">
    <property type="entry name" value="TRANSCRIPTIONAL REGULATOR"/>
    <property type="match status" value="1"/>
</dbReference>
<dbReference type="PANTHER" id="PTHR30579:SF8">
    <property type="entry name" value="HTH-TYPE TRANSCRIPTIONAL REGULATOR HDFR"/>
    <property type="match status" value="1"/>
</dbReference>
<evidence type="ECO:0000259" key="5">
    <source>
        <dbReference type="PROSITE" id="PS50931"/>
    </source>
</evidence>
<reference evidence="6 7" key="1">
    <citation type="journal article" date="2014" name="Int. J. Syst. Evol. Microbiol.">
        <title>Complete genome sequence of Corynebacterium casei LMG S-19264T (=DSM 44701T), isolated from a smear-ripened cheese.</title>
        <authorList>
            <consortium name="US DOE Joint Genome Institute (JGI-PGF)"/>
            <person name="Walter F."/>
            <person name="Albersmeier A."/>
            <person name="Kalinowski J."/>
            <person name="Ruckert C."/>
        </authorList>
    </citation>
    <scope>NUCLEOTIDE SEQUENCE [LARGE SCALE GENOMIC DNA]</scope>
    <source>
        <strain evidence="6 7">CGMCC 1.7286</strain>
    </source>
</reference>
<dbReference type="Proteomes" id="UP000599578">
    <property type="component" value="Unassembled WGS sequence"/>
</dbReference>
<evidence type="ECO:0000256" key="4">
    <source>
        <dbReference type="ARBA" id="ARBA00023163"/>
    </source>
</evidence>
<sequence length="285" mass="31677">MDTEFARTFLAVVAAGNFVGAAEQLHLTQSTVSARIKALERQFGVTLLQRGRHGAELTPAGKRFLRHAKGLVQTVEQARHDVGLPSGYSGSLTLRARIALWDGFLTRWSVWMRRRMPDVSLRLEIGFEEDTMQALVQGTADLGAMYTPQNRPGLGIEHLFDERLMLVSTDRDGDWLNHGYVHVDWGPEFEAQFATRYPNEPAPALQANVGWLGVQRMLAVGGAGFFPCRMTRELVEAGQLWPVADAPLISLPVYLVYPQDRNDDAMKTAIEGLRLLSAEERSCSA</sequence>
<dbReference type="Pfam" id="PF00126">
    <property type="entry name" value="HTH_1"/>
    <property type="match status" value="1"/>
</dbReference>